<dbReference type="RefSeq" id="WP_212691142.1">
    <property type="nucleotide sequence ID" value="NZ_CP058561.1"/>
</dbReference>
<keyword evidence="2" id="KW-0479">Metal-binding</keyword>
<feature type="domain" description="Radical SAM core" evidence="5">
    <location>
        <begin position="106"/>
        <end position="314"/>
    </location>
</feature>
<dbReference type="InterPro" id="IPR023885">
    <property type="entry name" value="4Fe4S-binding_SPASM_dom"/>
</dbReference>
<organism evidence="6 7">
    <name type="scientific">Vallitalea guaymasensis</name>
    <dbReference type="NCBI Taxonomy" id="1185412"/>
    <lineage>
        <taxon>Bacteria</taxon>
        <taxon>Bacillati</taxon>
        <taxon>Bacillota</taxon>
        <taxon>Clostridia</taxon>
        <taxon>Lachnospirales</taxon>
        <taxon>Vallitaleaceae</taxon>
        <taxon>Vallitalea</taxon>
    </lineage>
</organism>
<dbReference type="GO" id="GO:0051536">
    <property type="term" value="F:iron-sulfur cluster binding"/>
    <property type="evidence" value="ECO:0007669"/>
    <property type="project" value="UniProtKB-KW"/>
</dbReference>
<dbReference type="Pfam" id="PF04055">
    <property type="entry name" value="Radical_SAM"/>
    <property type="match status" value="1"/>
</dbReference>
<dbReference type="SFLD" id="SFLDS00029">
    <property type="entry name" value="Radical_SAM"/>
    <property type="match status" value="1"/>
</dbReference>
<name>A0A8J8MDJ1_9FIRM</name>
<dbReference type="SFLD" id="SFLDG01067">
    <property type="entry name" value="SPASM/twitch_domain_containing"/>
    <property type="match status" value="1"/>
</dbReference>
<dbReference type="CDD" id="cd01335">
    <property type="entry name" value="Radical_SAM"/>
    <property type="match status" value="1"/>
</dbReference>
<keyword evidence="7" id="KW-1185">Reference proteome</keyword>
<dbReference type="InterPro" id="IPR013785">
    <property type="entry name" value="Aldolase_TIM"/>
</dbReference>
<dbReference type="Proteomes" id="UP000677305">
    <property type="component" value="Chromosome"/>
</dbReference>
<dbReference type="AlphaFoldDB" id="A0A8J8MDJ1"/>
<protein>
    <submittedName>
        <fullName evidence="6">Radical SAM protein</fullName>
    </submittedName>
</protein>
<reference evidence="6 7" key="1">
    <citation type="submission" date="2020-07" db="EMBL/GenBank/DDBJ databases">
        <title>Vallitalea guaymasensis genome.</title>
        <authorList>
            <person name="Postec A."/>
        </authorList>
    </citation>
    <scope>NUCLEOTIDE SEQUENCE [LARGE SCALE GENOMIC DNA]</scope>
    <source>
        <strain evidence="6 7">Ra1766G1</strain>
    </source>
</reference>
<dbReference type="KEGG" id="vgu:HYG85_19930"/>
<dbReference type="PANTHER" id="PTHR43524">
    <property type="entry name" value="RADICAL SAM SUPERFAMILY PROTEIN"/>
    <property type="match status" value="1"/>
</dbReference>
<sequence>MKSPKSFFSKVAIKEGIKYLEKDPITNFPKLIDWAGKIPMLPSQRHQYEAIIDMWQDKDSIWHGFIERILTKIHPNIRKTLLMNFTINAGIEGLKLIDANKEKYDCNIPWAILMDPTSACNLKCIGCWAAEYKKNDSLDYDTLSNIIKQGKELGTYMYIYSGGEPMVRRDDIIKLAREHNDCVFLAFTNGTLFDEDYAKKLQEVGNVTFAISIEGYEEQTDMRRGKGTYQKVIKGMDILREHGIPFGFSSCYHNKNEEIVSSEEYIDFMIEKGCYFGWIFTYMPLGKDAVLDLLATAEQRKDMYYKVREYRKTKPIFTMDFWNDGEYVNGCIAGGRNYLHINANGDVEPCAFIHYSNANIKEVSLLDALRQPLFRQYRKHQPFNDNMLRPCPLLDNPEMLKKMVHESGALSTQPMDREDVDELTTKTKEAAEKWAPVAEELWEESHGCINCKAANQ</sequence>
<dbReference type="PROSITE" id="PS51918">
    <property type="entry name" value="RADICAL_SAM"/>
    <property type="match status" value="1"/>
</dbReference>
<keyword evidence="1" id="KW-0949">S-adenosyl-L-methionine</keyword>
<gene>
    <name evidence="6" type="ORF">HYG85_19930</name>
</gene>
<proteinExistence type="predicted"/>
<evidence type="ECO:0000256" key="4">
    <source>
        <dbReference type="ARBA" id="ARBA00023014"/>
    </source>
</evidence>
<keyword evidence="3" id="KW-0408">Iron</keyword>
<dbReference type="SFLD" id="SFLDG01386">
    <property type="entry name" value="main_SPASM_domain-containing"/>
    <property type="match status" value="1"/>
</dbReference>
<dbReference type="EMBL" id="CP058561">
    <property type="protein sequence ID" value="QUH31064.1"/>
    <property type="molecule type" value="Genomic_DNA"/>
</dbReference>
<dbReference type="CDD" id="cd21128">
    <property type="entry name" value="SPASM_rSAM"/>
    <property type="match status" value="1"/>
</dbReference>
<dbReference type="PANTHER" id="PTHR43524:SF1">
    <property type="entry name" value="RADICAL SAM SUPERFAMILY PROTEIN"/>
    <property type="match status" value="1"/>
</dbReference>
<dbReference type="SUPFAM" id="SSF102114">
    <property type="entry name" value="Radical SAM enzymes"/>
    <property type="match status" value="1"/>
</dbReference>
<dbReference type="InterPro" id="IPR058240">
    <property type="entry name" value="rSAM_sf"/>
</dbReference>
<evidence type="ECO:0000256" key="2">
    <source>
        <dbReference type="ARBA" id="ARBA00022723"/>
    </source>
</evidence>
<evidence type="ECO:0000313" key="7">
    <source>
        <dbReference type="Proteomes" id="UP000677305"/>
    </source>
</evidence>
<evidence type="ECO:0000256" key="3">
    <source>
        <dbReference type="ARBA" id="ARBA00023004"/>
    </source>
</evidence>
<keyword evidence="4" id="KW-0411">Iron-sulfur</keyword>
<evidence type="ECO:0000256" key="1">
    <source>
        <dbReference type="ARBA" id="ARBA00022691"/>
    </source>
</evidence>
<dbReference type="GO" id="GO:0003824">
    <property type="term" value="F:catalytic activity"/>
    <property type="evidence" value="ECO:0007669"/>
    <property type="project" value="InterPro"/>
</dbReference>
<evidence type="ECO:0000313" key="6">
    <source>
        <dbReference type="EMBL" id="QUH31064.1"/>
    </source>
</evidence>
<dbReference type="Gene3D" id="3.20.20.70">
    <property type="entry name" value="Aldolase class I"/>
    <property type="match status" value="1"/>
</dbReference>
<dbReference type="GO" id="GO:0046872">
    <property type="term" value="F:metal ion binding"/>
    <property type="evidence" value="ECO:0007669"/>
    <property type="project" value="UniProtKB-KW"/>
</dbReference>
<dbReference type="InterPro" id="IPR007197">
    <property type="entry name" value="rSAM"/>
</dbReference>
<evidence type="ECO:0000259" key="5">
    <source>
        <dbReference type="PROSITE" id="PS51918"/>
    </source>
</evidence>
<dbReference type="Pfam" id="PF13186">
    <property type="entry name" value="SPASM"/>
    <property type="match status" value="1"/>
</dbReference>
<accession>A0A8J8MDJ1</accession>